<dbReference type="InterPro" id="IPR006305">
    <property type="entry name" value="FliQ"/>
</dbReference>
<accession>A0A0C1MSC4</accession>
<comment type="caution">
    <text evidence="8">The sequence shown here is derived from an EMBL/GenBank/DDBJ whole genome shotgun (WGS) entry which is preliminary data.</text>
</comment>
<dbReference type="GO" id="GO:0009306">
    <property type="term" value="P:protein secretion"/>
    <property type="evidence" value="ECO:0007669"/>
    <property type="project" value="InterPro"/>
</dbReference>
<dbReference type="PANTHER" id="PTHR34040:SF8">
    <property type="entry name" value="FLAGELLAR BIOSYNTHETIC PROTEIN FLIQ"/>
    <property type="match status" value="1"/>
</dbReference>
<dbReference type="AlphaFoldDB" id="A0A0C1MSC4"/>
<organism evidence="8 9">
    <name type="scientific">Pseudoalteromonas luteoviolacea</name>
    <dbReference type="NCBI Taxonomy" id="43657"/>
    <lineage>
        <taxon>Bacteria</taxon>
        <taxon>Pseudomonadati</taxon>
        <taxon>Pseudomonadota</taxon>
        <taxon>Gammaproteobacteria</taxon>
        <taxon>Alteromonadales</taxon>
        <taxon>Pseudoalteromonadaceae</taxon>
        <taxon>Pseudoalteromonas</taxon>
    </lineage>
</organism>
<dbReference type="PRINTS" id="PR00952">
    <property type="entry name" value="TYPE3IMQPROT"/>
</dbReference>
<keyword evidence="8" id="KW-0966">Cell projection</keyword>
<keyword evidence="5 7" id="KW-1133">Transmembrane helix</keyword>
<feature type="transmembrane region" description="Helical" evidence="7">
    <location>
        <begin position="14"/>
        <end position="39"/>
    </location>
</feature>
<dbReference type="GO" id="GO:0009425">
    <property type="term" value="C:bacterial-type flagellum basal body"/>
    <property type="evidence" value="ECO:0007669"/>
    <property type="project" value="UniProtKB-SubCell"/>
</dbReference>
<evidence type="ECO:0000256" key="1">
    <source>
        <dbReference type="ARBA" id="ARBA00004651"/>
    </source>
</evidence>
<dbReference type="Pfam" id="PF01313">
    <property type="entry name" value="Bac_export_3"/>
    <property type="match status" value="1"/>
</dbReference>
<keyword evidence="3 7" id="KW-1003">Cell membrane</keyword>
<keyword evidence="7" id="KW-0975">Bacterial flagellum</keyword>
<dbReference type="OrthoDB" id="9806440at2"/>
<dbReference type="GO" id="GO:0044780">
    <property type="term" value="P:bacterial-type flagellum assembly"/>
    <property type="evidence" value="ECO:0007669"/>
    <property type="project" value="InterPro"/>
</dbReference>
<dbReference type="NCBIfam" id="TIGR01402">
    <property type="entry name" value="fliQ"/>
    <property type="match status" value="1"/>
</dbReference>
<evidence type="ECO:0000256" key="3">
    <source>
        <dbReference type="ARBA" id="ARBA00022475"/>
    </source>
</evidence>
<dbReference type="EMBL" id="JWIC01000005">
    <property type="protein sequence ID" value="KID57683.1"/>
    <property type="molecule type" value="Genomic_DNA"/>
</dbReference>
<proteinExistence type="inferred from homology"/>
<evidence type="ECO:0000256" key="7">
    <source>
        <dbReference type="RuleBase" id="RU364090"/>
    </source>
</evidence>
<keyword evidence="8" id="KW-0969">Cilium</keyword>
<dbReference type="GO" id="GO:0005886">
    <property type="term" value="C:plasma membrane"/>
    <property type="evidence" value="ECO:0007669"/>
    <property type="project" value="UniProtKB-SubCell"/>
</dbReference>
<evidence type="ECO:0000256" key="6">
    <source>
        <dbReference type="ARBA" id="ARBA00023136"/>
    </source>
</evidence>
<feature type="transmembrane region" description="Helical" evidence="7">
    <location>
        <begin position="51"/>
        <end position="70"/>
    </location>
</feature>
<dbReference type="PIRSF" id="PIRSF004669">
    <property type="entry name" value="FliQ"/>
    <property type="match status" value="1"/>
</dbReference>
<dbReference type="Proteomes" id="UP000031327">
    <property type="component" value="Unassembled WGS sequence"/>
</dbReference>
<dbReference type="RefSeq" id="WP_039609450.1">
    <property type="nucleotide sequence ID" value="NZ_JWIC01000005.1"/>
</dbReference>
<comment type="similarity">
    <text evidence="2 7">Belongs to the FliQ/MopD/SpaQ family.</text>
</comment>
<evidence type="ECO:0000256" key="5">
    <source>
        <dbReference type="ARBA" id="ARBA00022989"/>
    </source>
</evidence>
<protein>
    <recommendedName>
        <fullName evidence="7">Flagellar biosynthetic protein FliQ</fullName>
    </recommendedName>
</protein>
<evidence type="ECO:0000256" key="4">
    <source>
        <dbReference type="ARBA" id="ARBA00022692"/>
    </source>
</evidence>
<keyword evidence="6 7" id="KW-0472">Membrane</keyword>
<evidence type="ECO:0000313" key="8">
    <source>
        <dbReference type="EMBL" id="KID57683.1"/>
    </source>
</evidence>
<dbReference type="PANTHER" id="PTHR34040">
    <property type="entry name" value="FLAGELLAR BIOSYNTHETIC PROTEIN FLIQ"/>
    <property type="match status" value="1"/>
</dbReference>
<reference evidence="8 9" key="1">
    <citation type="submission" date="2014-12" db="EMBL/GenBank/DDBJ databases">
        <title>Draft Genome Sequence of Pseudoalteromonas luteoviolacea HI1.</title>
        <authorList>
            <person name="Asahina A.Y."/>
            <person name="Hadfield M.G."/>
        </authorList>
    </citation>
    <scope>NUCLEOTIDE SEQUENCE [LARGE SCALE GENOMIC DNA]</scope>
    <source>
        <strain evidence="8 9">HI1</strain>
    </source>
</reference>
<dbReference type="InterPro" id="IPR002191">
    <property type="entry name" value="Bac_export_3"/>
</dbReference>
<evidence type="ECO:0000256" key="2">
    <source>
        <dbReference type="ARBA" id="ARBA00006156"/>
    </source>
</evidence>
<comment type="subcellular location">
    <subcellularLocation>
        <location evidence="1 7">Cell membrane</location>
        <topology evidence="1">Multi-pass membrane protein</topology>
    </subcellularLocation>
    <subcellularLocation>
        <location evidence="7">Bacterial flagellum basal body</location>
    </subcellularLocation>
</comment>
<gene>
    <name evidence="7" type="primary">fliQ</name>
    <name evidence="8" type="ORF">JF50_10990</name>
</gene>
<sequence>MEPEVFVDILSDSLFIVIKLVSAIVVPGLMIGLVVSVFQAATSINEQTLSFLPKLIITLVALIVGGHWMTQELMDFFKLMVMRIPEVAG</sequence>
<keyword evidence="4 7" id="KW-0812">Transmembrane</keyword>
<evidence type="ECO:0000313" key="9">
    <source>
        <dbReference type="Proteomes" id="UP000031327"/>
    </source>
</evidence>
<keyword evidence="8" id="KW-0282">Flagellum</keyword>
<comment type="function">
    <text evidence="7">Role in flagellar biosynthesis.</text>
</comment>
<name>A0A0C1MSC4_9GAMM</name>